<sequence>MFRNLDAKSNMLKRNDAKSLLSKYGILIALVVLIVVLSIATPNFLQIKNFLNVFRQISISAILAIGATFVVLTGGIDLSLGAVVAITGVSAAMFAHPGEYPTVVPVLVGIGVGVLFGLFIGVIVAKANVASFIVTLGVTTIARGGALLIADGRPVSNLDPSFNWIGNGEIGGAEGQIGFPVMILIMLAVFLVVWFVLNKTKYGRYVYAIGGNEEAAYASGVKVDRVKMSVYVICSGLAGLAGVMQAARIEVGQPSIGVGYELDAIAAVVIGGTSLSGGVGTVVGTLIGALIIGFINNGLDLLNVSSYYQQIIKGLIIIGAVLLDVKTKQKR</sequence>
<dbReference type="AlphaFoldDB" id="A0A136Q3U4"/>
<gene>
    <name evidence="7" type="ORF">HMPREF3293_01887</name>
</gene>
<dbReference type="EMBL" id="LSZW01000062">
    <property type="protein sequence ID" value="KXK65297.1"/>
    <property type="molecule type" value="Genomic_DNA"/>
</dbReference>
<feature type="transmembrane region" description="Helical" evidence="6">
    <location>
        <begin position="21"/>
        <end position="41"/>
    </location>
</feature>
<evidence type="ECO:0000313" key="7">
    <source>
        <dbReference type="EMBL" id="KXK65297.1"/>
    </source>
</evidence>
<proteinExistence type="predicted"/>
<evidence type="ECO:0000313" key="8">
    <source>
        <dbReference type="Proteomes" id="UP000070366"/>
    </source>
</evidence>
<evidence type="ECO:0000256" key="5">
    <source>
        <dbReference type="ARBA" id="ARBA00023136"/>
    </source>
</evidence>
<evidence type="ECO:0000256" key="6">
    <source>
        <dbReference type="SAM" id="Phobius"/>
    </source>
</evidence>
<feature type="transmembrane region" description="Helical" evidence="6">
    <location>
        <begin position="102"/>
        <end position="125"/>
    </location>
</feature>
<protein>
    <submittedName>
        <fullName evidence="7">Ribose ABC transporter permease protein</fullName>
    </submittedName>
</protein>
<dbReference type="Proteomes" id="UP000070366">
    <property type="component" value="Unassembled WGS sequence"/>
</dbReference>
<comment type="caution">
    <text evidence="7">The sequence shown here is derived from an EMBL/GenBank/DDBJ whole genome shotgun (WGS) entry which is preliminary data.</text>
</comment>
<keyword evidence="4 6" id="KW-1133">Transmembrane helix</keyword>
<organism evidence="7 8">
    <name type="scientific">Christensenella minuta</name>
    <dbReference type="NCBI Taxonomy" id="626937"/>
    <lineage>
        <taxon>Bacteria</taxon>
        <taxon>Bacillati</taxon>
        <taxon>Bacillota</taxon>
        <taxon>Clostridia</taxon>
        <taxon>Christensenellales</taxon>
        <taxon>Christensenellaceae</taxon>
        <taxon>Christensenella</taxon>
    </lineage>
</organism>
<dbReference type="PANTHER" id="PTHR32196:SF72">
    <property type="entry name" value="RIBOSE IMPORT PERMEASE PROTEIN RBSC"/>
    <property type="match status" value="1"/>
</dbReference>
<feature type="transmembrane region" description="Helical" evidence="6">
    <location>
        <begin position="132"/>
        <end position="150"/>
    </location>
</feature>
<name>A0A136Q3U4_9FIRM</name>
<evidence type="ECO:0000256" key="3">
    <source>
        <dbReference type="ARBA" id="ARBA00022692"/>
    </source>
</evidence>
<dbReference type="CDD" id="cd06579">
    <property type="entry name" value="TM_PBP1_transp_AraH_like"/>
    <property type="match status" value="1"/>
</dbReference>
<dbReference type="PANTHER" id="PTHR32196">
    <property type="entry name" value="ABC TRANSPORTER PERMEASE PROTEIN YPHD-RELATED-RELATED"/>
    <property type="match status" value="1"/>
</dbReference>
<feature type="transmembrane region" description="Helical" evidence="6">
    <location>
        <begin position="307"/>
        <end position="325"/>
    </location>
</feature>
<keyword evidence="3 6" id="KW-0812">Transmembrane</keyword>
<keyword evidence="5 6" id="KW-0472">Membrane</keyword>
<dbReference type="PATRIC" id="fig|626937.4.peg.1867"/>
<evidence type="ECO:0000256" key="4">
    <source>
        <dbReference type="ARBA" id="ARBA00022989"/>
    </source>
</evidence>
<comment type="subcellular location">
    <subcellularLocation>
        <location evidence="1">Cell membrane</location>
        <topology evidence="1">Multi-pass membrane protein</topology>
    </subcellularLocation>
</comment>
<keyword evidence="8" id="KW-1185">Reference proteome</keyword>
<evidence type="ECO:0000256" key="1">
    <source>
        <dbReference type="ARBA" id="ARBA00004651"/>
    </source>
</evidence>
<dbReference type="GO" id="GO:0022857">
    <property type="term" value="F:transmembrane transporter activity"/>
    <property type="evidence" value="ECO:0007669"/>
    <property type="project" value="InterPro"/>
</dbReference>
<evidence type="ECO:0000256" key="2">
    <source>
        <dbReference type="ARBA" id="ARBA00022475"/>
    </source>
</evidence>
<feature type="transmembrane region" description="Helical" evidence="6">
    <location>
        <begin position="264"/>
        <end position="295"/>
    </location>
</feature>
<feature type="transmembrane region" description="Helical" evidence="6">
    <location>
        <begin position="53"/>
        <end position="71"/>
    </location>
</feature>
<accession>A0A136Q3U4</accession>
<dbReference type="GO" id="GO:0005886">
    <property type="term" value="C:plasma membrane"/>
    <property type="evidence" value="ECO:0007669"/>
    <property type="project" value="UniProtKB-SubCell"/>
</dbReference>
<dbReference type="STRING" id="626937.HMPREF3293_01887"/>
<keyword evidence="2" id="KW-1003">Cell membrane</keyword>
<reference evidence="7 8" key="1">
    <citation type="submission" date="2016-02" db="EMBL/GenBank/DDBJ databases">
        <authorList>
            <person name="Wen L."/>
            <person name="He K."/>
            <person name="Yang H."/>
        </authorList>
    </citation>
    <scope>NUCLEOTIDE SEQUENCE [LARGE SCALE GENOMIC DNA]</scope>
    <source>
        <strain evidence="7 8">DSM 22607</strain>
    </source>
</reference>
<feature type="transmembrane region" description="Helical" evidence="6">
    <location>
        <begin position="177"/>
        <end position="197"/>
    </location>
</feature>
<feature type="transmembrane region" description="Helical" evidence="6">
    <location>
        <begin position="78"/>
        <end position="96"/>
    </location>
</feature>
<dbReference type="InterPro" id="IPR001851">
    <property type="entry name" value="ABC_transp_permease"/>
</dbReference>
<dbReference type="Pfam" id="PF02653">
    <property type="entry name" value="BPD_transp_2"/>
    <property type="match status" value="1"/>
</dbReference>